<dbReference type="GO" id="GO:0016020">
    <property type="term" value="C:membrane"/>
    <property type="evidence" value="ECO:0007669"/>
    <property type="project" value="UniProtKB-SubCell"/>
</dbReference>
<dbReference type="AlphaFoldDB" id="A0A409XSH5"/>
<evidence type="ECO:0000313" key="10">
    <source>
        <dbReference type="Proteomes" id="UP000283269"/>
    </source>
</evidence>
<feature type="transmembrane region" description="Helical" evidence="7">
    <location>
        <begin position="134"/>
        <end position="154"/>
    </location>
</feature>
<feature type="transmembrane region" description="Helical" evidence="7">
    <location>
        <begin position="182"/>
        <end position="205"/>
    </location>
</feature>
<feature type="region of interest" description="Disordered" evidence="6">
    <location>
        <begin position="289"/>
        <end position="308"/>
    </location>
</feature>
<dbReference type="Pfam" id="PF20684">
    <property type="entry name" value="Fung_rhodopsin"/>
    <property type="match status" value="1"/>
</dbReference>
<feature type="transmembrane region" description="Helical" evidence="7">
    <location>
        <begin position="251"/>
        <end position="274"/>
    </location>
</feature>
<keyword evidence="10" id="KW-1185">Reference proteome</keyword>
<dbReference type="PANTHER" id="PTHR33048:SF158">
    <property type="entry name" value="MEMBRANE PROTEIN PTH11-LIKE, PUTATIVE-RELATED"/>
    <property type="match status" value="1"/>
</dbReference>
<proteinExistence type="inferred from homology"/>
<dbReference type="InterPro" id="IPR049326">
    <property type="entry name" value="Rhodopsin_dom_fungi"/>
</dbReference>
<feature type="transmembrane region" description="Helical" evidence="7">
    <location>
        <begin position="217"/>
        <end position="239"/>
    </location>
</feature>
<evidence type="ECO:0000256" key="7">
    <source>
        <dbReference type="SAM" id="Phobius"/>
    </source>
</evidence>
<accession>A0A409XSH5</accession>
<dbReference type="InterPro" id="IPR052337">
    <property type="entry name" value="SAT4-like"/>
</dbReference>
<evidence type="ECO:0000256" key="3">
    <source>
        <dbReference type="ARBA" id="ARBA00022989"/>
    </source>
</evidence>
<feature type="transmembrane region" description="Helical" evidence="7">
    <location>
        <begin position="25"/>
        <end position="43"/>
    </location>
</feature>
<comment type="subcellular location">
    <subcellularLocation>
        <location evidence="1">Membrane</location>
        <topology evidence="1">Multi-pass membrane protein</topology>
    </subcellularLocation>
</comment>
<evidence type="ECO:0000256" key="2">
    <source>
        <dbReference type="ARBA" id="ARBA00022692"/>
    </source>
</evidence>
<comment type="similarity">
    <text evidence="5">Belongs to the SAT4 family.</text>
</comment>
<dbReference type="PANTHER" id="PTHR33048">
    <property type="entry name" value="PTH11-LIKE INTEGRAL MEMBRANE PROTEIN (AFU_ORTHOLOGUE AFUA_5G11245)"/>
    <property type="match status" value="1"/>
</dbReference>
<dbReference type="InParanoid" id="A0A409XSH5"/>
<feature type="compositionally biased region" description="Low complexity" evidence="6">
    <location>
        <begin position="289"/>
        <end position="298"/>
    </location>
</feature>
<evidence type="ECO:0000256" key="1">
    <source>
        <dbReference type="ARBA" id="ARBA00004141"/>
    </source>
</evidence>
<protein>
    <recommendedName>
        <fullName evidence="8">Rhodopsin domain-containing protein</fullName>
    </recommendedName>
</protein>
<comment type="caution">
    <text evidence="9">The sequence shown here is derived from an EMBL/GenBank/DDBJ whole genome shotgun (WGS) entry which is preliminary data.</text>
</comment>
<organism evidence="9 10">
    <name type="scientific">Psilocybe cyanescens</name>
    <dbReference type="NCBI Taxonomy" id="93625"/>
    <lineage>
        <taxon>Eukaryota</taxon>
        <taxon>Fungi</taxon>
        <taxon>Dikarya</taxon>
        <taxon>Basidiomycota</taxon>
        <taxon>Agaricomycotina</taxon>
        <taxon>Agaricomycetes</taxon>
        <taxon>Agaricomycetidae</taxon>
        <taxon>Agaricales</taxon>
        <taxon>Agaricineae</taxon>
        <taxon>Strophariaceae</taxon>
        <taxon>Psilocybe</taxon>
    </lineage>
</organism>
<keyword evidence="2 7" id="KW-0812">Transmembrane</keyword>
<reference evidence="9 10" key="1">
    <citation type="journal article" date="2018" name="Evol. Lett.">
        <title>Horizontal gene cluster transfer increased hallucinogenic mushroom diversity.</title>
        <authorList>
            <person name="Reynolds H.T."/>
            <person name="Vijayakumar V."/>
            <person name="Gluck-Thaler E."/>
            <person name="Korotkin H.B."/>
            <person name="Matheny P.B."/>
            <person name="Slot J.C."/>
        </authorList>
    </citation>
    <scope>NUCLEOTIDE SEQUENCE [LARGE SCALE GENOMIC DNA]</scope>
    <source>
        <strain evidence="9 10">2631</strain>
    </source>
</reference>
<dbReference type="EMBL" id="NHYD01000605">
    <property type="protein sequence ID" value="PPQ93772.1"/>
    <property type="molecule type" value="Genomic_DNA"/>
</dbReference>
<sequence length="418" mass="46869">MADPSILWTPPIGPVEDRGHISRNLNISLMVVAILFFFHRVYIRLLALKNWGADDYAATVAFGLLVTLSSFEIIEVKHGAGRHIVDIHPKDLEAFFFNLPTMQLLYMSTSYFIKLSIILFLLRFHNSRMYNRIVWVALIATTIQAVVIFLLFSFQCRPPKALWDMSIQDKTCMSSADQAKLFYAHAGIGIAIDAFCLAAPIFVIWKLLMFRDMQIRLTAIFGVGTFAVVCAIIRFSVIVTVDMGVDTTFNILRASVWTNLEVFIGFFVSCFPSLSPTFRFLRRKITGQSTTGKTSQGKPSNPIALSMQRSGQTQSAMHSMSVHHGKGSAGEIPMYSVSHIAKAGVNDSEDNIAADDGKMYNNLEFKVHVEKEVYTTICALSPFTSNTMLVLELDMIPSSNNRVPIDVQRRVLDNEVIW</sequence>
<evidence type="ECO:0000259" key="8">
    <source>
        <dbReference type="Pfam" id="PF20684"/>
    </source>
</evidence>
<evidence type="ECO:0000313" key="9">
    <source>
        <dbReference type="EMBL" id="PPQ93772.1"/>
    </source>
</evidence>
<gene>
    <name evidence="9" type="ORF">CVT25_008152</name>
</gene>
<feature type="domain" description="Rhodopsin" evidence="8">
    <location>
        <begin position="40"/>
        <end position="279"/>
    </location>
</feature>
<dbReference type="Proteomes" id="UP000283269">
    <property type="component" value="Unassembled WGS sequence"/>
</dbReference>
<keyword evidence="4 7" id="KW-0472">Membrane</keyword>
<evidence type="ECO:0000256" key="6">
    <source>
        <dbReference type="SAM" id="MobiDB-lite"/>
    </source>
</evidence>
<name>A0A409XSH5_PSICY</name>
<dbReference type="OrthoDB" id="5413793at2759"/>
<evidence type="ECO:0000256" key="4">
    <source>
        <dbReference type="ARBA" id="ARBA00023136"/>
    </source>
</evidence>
<feature type="transmembrane region" description="Helical" evidence="7">
    <location>
        <begin position="104"/>
        <end position="122"/>
    </location>
</feature>
<keyword evidence="3 7" id="KW-1133">Transmembrane helix</keyword>
<evidence type="ECO:0000256" key="5">
    <source>
        <dbReference type="ARBA" id="ARBA00038359"/>
    </source>
</evidence>